<feature type="domain" description="Homeobox" evidence="7">
    <location>
        <begin position="37"/>
        <end position="97"/>
    </location>
</feature>
<dbReference type="GO" id="GO:0030154">
    <property type="term" value="P:cell differentiation"/>
    <property type="evidence" value="ECO:0007669"/>
    <property type="project" value="TreeGrafter"/>
</dbReference>
<feature type="compositionally biased region" description="Polar residues" evidence="6">
    <location>
        <begin position="416"/>
        <end position="432"/>
    </location>
</feature>
<dbReference type="GO" id="GO:0005634">
    <property type="term" value="C:nucleus"/>
    <property type="evidence" value="ECO:0007669"/>
    <property type="project" value="UniProtKB-SubCell"/>
</dbReference>
<dbReference type="PANTHER" id="PTHR24324:SF9">
    <property type="entry name" value="HOMEOBOX DOMAIN-CONTAINING PROTEIN"/>
    <property type="match status" value="1"/>
</dbReference>
<feature type="domain" description="Homeobox" evidence="7">
    <location>
        <begin position="191"/>
        <end position="251"/>
    </location>
</feature>
<feature type="DNA-binding region" description="Homeobox" evidence="4">
    <location>
        <begin position="344"/>
        <end position="403"/>
    </location>
</feature>
<dbReference type="GO" id="GO:0000978">
    <property type="term" value="F:RNA polymerase II cis-regulatory region sequence-specific DNA binding"/>
    <property type="evidence" value="ECO:0007669"/>
    <property type="project" value="TreeGrafter"/>
</dbReference>
<evidence type="ECO:0000259" key="7">
    <source>
        <dbReference type="PROSITE" id="PS50071"/>
    </source>
</evidence>
<feature type="compositionally biased region" description="Basic residues" evidence="6">
    <location>
        <begin position="38"/>
        <end position="47"/>
    </location>
</feature>
<feature type="region of interest" description="Disordered" evidence="6">
    <location>
        <begin position="451"/>
        <end position="491"/>
    </location>
</feature>
<feature type="DNA-binding region" description="Homeobox" evidence="4">
    <location>
        <begin position="193"/>
        <end position="252"/>
    </location>
</feature>
<feature type="region of interest" description="Disordered" evidence="6">
    <location>
        <begin position="398"/>
        <end position="439"/>
    </location>
</feature>
<organism evidence="8 9">
    <name type="scientific">Phanerochaete sordida</name>
    <dbReference type="NCBI Taxonomy" id="48140"/>
    <lineage>
        <taxon>Eukaryota</taxon>
        <taxon>Fungi</taxon>
        <taxon>Dikarya</taxon>
        <taxon>Basidiomycota</taxon>
        <taxon>Agaricomycotina</taxon>
        <taxon>Agaricomycetes</taxon>
        <taxon>Polyporales</taxon>
        <taxon>Phanerochaetaceae</taxon>
        <taxon>Phanerochaete</taxon>
    </lineage>
</organism>
<dbReference type="PANTHER" id="PTHR24324">
    <property type="entry name" value="HOMEOBOX PROTEIN HHEX"/>
    <property type="match status" value="1"/>
</dbReference>
<feature type="region of interest" description="Disordered" evidence="6">
    <location>
        <begin position="264"/>
        <end position="353"/>
    </location>
</feature>
<evidence type="ECO:0000256" key="4">
    <source>
        <dbReference type="PROSITE-ProRule" id="PRU00108"/>
    </source>
</evidence>
<feature type="compositionally biased region" description="Basic and acidic residues" evidence="6">
    <location>
        <begin position="451"/>
        <end position="460"/>
    </location>
</feature>
<dbReference type="PROSITE" id="PS50071">
    <property type="entry name" value="HOMEOBOX_2"/>
    <property type="match status" value="3"/>
</dbReference>
<dbReference type="Pfam" id="PF00046">
    <property type="entry name" value="Homeodomain"/>
    <property type="match status" value="3"/>
</dbReference>
<feature type="compositionally biased region" description="Polar residues" evidence="6">
    <location>
        <begin position="465"/>
        <end position="474"/>
    </location>
</feature>
<dbReference type="SMART" id="SM00389">
    <property type="entry name" value="HOX"/>
    <property type="match status" value="3"/>
</dbReference>
<feature type="domain" description="Homeobox" evidence="7">
    <location>
        <begin position="342"/>
        <end position="402"/>
    </location>
</feature>
<keyword evidence="2 4" id="KW-0371">Homeobox</keyword>
<dbReference type="Gene3D" id="1.10.10.60">
    <property type="entry name" value="Homeodomain-like"/>
    <property type="match status" value="3"/>
</dbReference>
<reference evidence="8 9" key="1">
    <citation type="submission" date="2021-08" db="EMBL/GenBank/DDBJ databases">
        <title>Draft Genome Sequence of Phanerochaete sordida strain YK-624.</title>
        <authorList>
            <person name="Mori T."/>
            <person name="Dohra H."/>
            <person name="Suzuki T."/>
            <person name="Kawagishi H."/>
            <person name="Hirai H."/>
        </authorList>
    </citation>
    <scope>NUCLEOTIDE SEQUENCE [LARGE SCALE GENOMIC DNA]</scope>
    <source>
        <strain evidence="8 9">YK-624</strain>
    </source>
</reference>
<dbReference type="CDD" id="cd00086">
    <property type="entry name" value="homeodomain"/>
    <property type="match status" value="3"/>
</dbReference>
<comment type="caution">
    <text evidence="8">The sequence shown here is derived from an EMBL/GenBank/DDBJ whole genome shotgun (WGS) entry which is preliminary data.</text>
</comment>
<dbReference type="InterPro" id="IPR017970">
    <property type="entry name" value="Homeobox_CS"/>
</dbReference>
<dbReference type="AlphaFoldDB" id="A0A9P3G104"/>
<dbReference type="InterPro" id="IPR001356">
    <property type="entry name" value="HD"/>
</dbReference>
<feature type="compositionally biased region" description="Low complexity" evidence="6">
    <location>
        <begin position="103"/>
        <end position="116"/>
    </location>
</feature>
<comment type="subcellular location">
    <subcellularLocation>
        <location evidence="4 5">Nucleus</location>
    </subcellularLocation>
</comment>
<feature type="region of interest" description="Disordered" evidence="6">
    <location>
        <begin position="91"/>
        <end position="122"/>
    </location>
</feature>
<dbReference type="OrthoDB" id="6159439at2759"/>
<feature type="region of interest" description="Disordered" evidence="6">
    <location>
        <begin position="1"/>
        <end position="48"/>
    </location>
</feature>
<dbReference type="GO" id="GO:0000981">
    <property type="term" value="F:DNA-binding transcription factor activity, RNA polymerase II-specific"/>
    <property type="evidence" value="ECO:0007669"/>
    <property type="project" value="InterPro"/>
</dbReference>
<dbReference type="EMBL" id="BPQB01000003">
    <property type="protein sequence ID" value="GJE86236.1"/>
    <property type="molecule type" value="Genomic_DNA"/>
</dbReference>
<name>A0A9P3G104_9APHY</name>
<accession>A0A9P3G104</accession>
<keyword evidence="9" id="KW-1185">Reference proteome</keyword>
<evidence type="ECO:0000256" key="6">
    <source>
        <dbReference type="SAM" id="MobiDB-lite"/>
    </source>
</evidence>
<dbReference type="PROSITE" id="PS00027">
    <property type="entry name" value="HOMEOBOX_1"/>
    <property type="match status" value="1"/>
</dbReference>
<feature type="compositionally biased region" description="Low complexity" evidence="6">
    <location>
        <begin position="274"/>
        <end position="283"/>
    </location>
</feature>
<proteinExistence type="predicted"/>
<protein>
    <submittedName>
        <fullName evidence="8">Homeobox-domain-containing protein</fullName>
    </submittedName>
</protein>
<evidence type="ECO:0000256" key="2">
    <source>
        <dbReference type="ARBA" id="ARBA00023155"/>
    </source>
</evidence>
<sequence>MVPAYGAWSQSPTSTPAALREAQRLPQPSSSYHDSKDKPKKPRHRHSAYQLAALNELYERDEHPPLEDRTSLAERLDMEVKTVNAWFQNKRASTKKRSNKAGSTSTSISTSPSANSRENNAHCELPPISTLLASVAPPNSHPSALRSAHFEYDELSEDEYSDRLPQLVQHQQSNFYAGNPQHRHLFDTETSMLRKGRSRPSAAQTEELRKLYDANPHPSKEAREELGLRIGMRYQSVTNWFQNQRSIAKKRKEEDVPIVLSTLSASSSRGHGHPFSSFPPSSSVAHPSLGVPPVKGHPSLPSLPLPPRARRSPSAASFMDSRASSPRPVPYSAAITERASSVSSRSRRTRPEPYQLEALKRLFQRTATPSIEERGALALEINMDVGKVTNWFRNLRQTARKRSKQVSGSDEDDDMSNYNDISRNVSRESSPISMGPSEDYMATVPHEALRTKRHADDSRNRMYTHASNSRSSDMASEEDFQEAVTPSPVSSPYPAVPVSAPFAQKLVDFAPHVRRDISVAVGALTFAEVERAPGVTIEDAMLLLDFSNSFVR</sequence>
<dbReference type="Proteomes" id="UP000703269">
    <property type="component" value="Unassembled WGS sequence"/>
</dbReference>
<gene>
    <name evidence="8" type="ORF">PsYK624_023160</name>
</gene>
<dbReference type="InterPro" id="IPR009057">
    <property type="entry name" value="Homeodomain-like_sf"/>
</dbReference>
<evidence type="ECO:0000256" key="5">
    <source>
        <dbReference type="RuleBase" id="RU000682"/>
    </source>
</evidence>
<evidence type="ECO:0000313" key="8">
    <source>
        <dbReference type="EMBL" id="GJE86236.1"/>
    </source>
</evidence>
<dbReference type="InterPro" id="IPR051000">
    <property type="entry name" value="Homeobox_DNA-bind_prot"/>
</dbReference>
<evidence type="ECO:0000313" key="9">
    <source>
        <dbReference type="Proteomes" id="UP000703269"/>
    </source>
</evidence>
<keyword evidence="3 4" id="KW-0539">Nucleus</keyword>
<dbReference type="SUPFAM" id="SSF46689">
    <property type="entry name" value="Homeodomain-like"/>
    <property type="match status" value="3"/>
</dbReference>
<feature type="DNA-binding region" description="Homeobox" evidence="4">
    <location>
        <begin position="39"/>
        <end position="98"/>
    </location>
</feature>
<keyword evidence="1 4" id="KW-0238">DNA-binding</keyword>
<evidence type="ECO:0000256" key="1">
    <source>
        <dbReference type="ARBA" id="ARBA00023125"/>
    </source>
</evidence>
<evidence type="ECO:0000256" key="3">
    <source>
        <dbReference type="ARBA" id="ARBA00023242"/>
    </source>
</evidence>